<gene>
    <name evidence="9" type="ORF">HannXRQ_Chr09g0250531</name>
    <name evidence="8" type="ORF">HanXRQr2_Chr09g0374201</name>
</gene>
<evidence type="ECO:0000256" key="1">
    <source>
        <dbReference type="ARBA" id="ARBA00004170"/>
    </source>
</evidence>
<dbReference type="FunCoup" id="A0A251TUE5">
    <property type="interactions" value="69"/>
</dbReference>
<keyword evidence="10" id="KW-1185">Reference proteome</keyword>
<comment type="subcellular location">
    <subcellularLocation>
        <location evidence="1">Membrane</location>
        <topology evidence="1">Peripheral membrane protein</topology>
    </subcellularLocation>
</comment>
<keyword evidence="5" id="KW-0636">Prenylation</keyword>
<evidence type="ECO:0000256" key="5">
    <source>
        <dbReference type="ARBA" id="ARBA00023289"/>
    </source>
</evidence>
<sequence length="129" mass="14300">MHQRIELKVCMDCEKCKRNILKSVAKLSGVDQVSADLEKHTLVVVGDVDPVCVVKSIRKTGKIVKIVTVGQLKKPDPPTPTKPVTIAYPHPTCEPINIPHLHPVCTDVYPRYIAYEQPYPCETGGCVIQ</sequence>
<keyword evidence="4" id="KW-0449">Lipoprotein</keyword>
<keyword evidence="2" id="KW-0488">Methylation</keyword>
<dbReference type="InterPro" id="IPR006121">
    <property type="entry name" value="HMA_dom"/>
</dbReference>
<evidence type="ECO:0000256" key="2">
    <source>
        <dbReference type="ARBA" id="ARBA00022481"/>
    </source>
</evidence>
<accession>A0A251TUE5</accession>
<dbReference type="GO" id="GO:0016020">
    <property type="term" value="C:membrane"/>
    <property type="evidence" value="ECO:0007669"/>
    <property type="project" value="UniProtKB-SubCell"/>
</dbReference>
<dbReference type="SUPFAM" id="SSF55008">
    <property type="entry name" value="HMA, heavy metal-associated domain"/>
    <property type="match status" value="1"/>
</dbReference>
<evidence type="ECO:0000256" key="6">
    <source>
        <dbReference type="ARBA" id="ARBA00024045"/>
    </source>
</evidence>
<dbReference type="InterPro" id="IPR051863">
    <property type="entry name" value="HIPP"/>
</dbReference>
<evidence type="ECO:0000313" key="9">
    <source>
        <dbReference type="EMBL" id="OTG14534.1"/>
    </source>
</evidence>
<evidence type="ECO:0000313" key="8">
    <source>
        <dbReference type="EMBL" id="KAF5789684.1"/>
    </source>
</evidence>
<dbReference type="InParanoid" id="A0A251TUE5"/>
<dbReference type="Proteomes" id="UP000215914">
    <property type="component" value="Chromosome 9"/>
</dbReference>
<evidence type="ECO:0000256" key="4">
    <source>
        <dbReference type="ARBA" id="ARBA00023288"/>
    </source>
</evidence>
<dbReference type="PROSITE" id="PS50846">
    <property type="entry name" value="HMA_2"/>
    <property type="match status" value="1"/>
</dbReference>
<reference evidence="8 10" key="1">
    <citation type="journal article" date="2017" name="Nature">
        <title>The sunflower genome provides insights into oil metabolism, flowering and Asterid evolution.</title>
        <authorList>
            <person name="Badouin H."/>
            <person name="Gouzy J."/>
            <person name="Grassa C.J."/>
            <person name="Murat F."/>
            <person name="Staton S.E."/>
            <person name="Cottret L."/>
            <person name="Lelandais-Briere C."/>
            <person name="Owens G.L."/>
            <person name="Carrere S."/>
            <person name="Mayjonade B."/>
            <person name="Legrand L."/>
            <person name="Gill N."/>
            <person name="Kane N.C."/>
            <person name="Bowers J.E."/>
            <person name="Hubner S."/>
            <person name="Bellec A."/>
            <person name="Berard A."/>
            <person name="Berges H."/>
            <person name="Blanchet N."/>
            <person name="Boniface M.C."/>
            <person name="Brunel D."/>
            <person name="Catrice O."/>
            <person name="Chaidir N."/>
            <person name="Claudel C."/>
            <person name="Donnadieu C."/>
            <person name="Faraut T."/>
            <person name="Fievet G."/>
            <person name="Helmstetter N."/>
            <person name="King M."/>
            <person name="Knapp S.J."/>
            <person name="Lai Z."/>
            <person name="Le Paslier M.C."/>
            <person name="Lippi Y."/>
            <person name="Lorenzon L."/>
            <person name="Mandel J.R."/>
            <person name="Marage G."/>
            <person name="Marchand G."/>
            <person name="Marquand E."/>
            <person name="Bret-Mestries E."/>
            <person name="Morien E."/>
            <person name="Nambeesan S."/>
            <person name="Nguyen T."/>
            <person name="Pegot-Espagnet P."/>
            <person name="Pouilly N."/>
            <person name="Raftis F."/>
            <person name="Sallet E."/>
            <person name="Schiex T."/>
            <person name="Thomas J."/>
            <person name="Vandecasteele C."/>
            <person name="Vares D."/>
            <person name="Vear F."/>
            <person name="Vautrin S."/>
            <person name="Crespi M."/>
            <person name="Mangin B."/>
            <person name="Burke J.M."/>
            <person name="Salse J."/>
            <person name="Munos S."/>
            <person name="Vincourt P."/>
            <person name="Rieseberg L.H."/>
            <person name="Langlade N.B."/>
        </authorList>
    </citation>
    <scope>NUCLEOTIDE SEQUENCE [LARGE SCALE GENOMIC DNA]</scope>
    <source>
        <strain evidence="10">cv. SF193</strain>
        <tissue evidence="8">Leaves</tissue>
    </source>
</reference>
<dbReference type="EMBL" id="CM007898">
    <property type="protein sequence ID" value="OTG14534.1"/>
    <property type="molecule type" value="Genomic_DNA"/>
</dbReference>
<dbReference type="OMA" id="PRYIAYE"/>
<evidence type="ECO:0000256" key="3">
    <source>
        <dbReference type="ARBA" id="ARBA00022723"/>
    </source>
</evidence>
<dbReference type="EMBL" id="MNCJ02000324">
    <property type="protein sequence ID" value="KAF5789684.1"/>
    <property type="molecule type" value="Genomic_DNA"/>
</dbReference>
<evidence type="ECO:0000259" key="7">
    <source>
        <dbReference type="PROSITE" id="PS50846"/>
    </source>
</evidence>
<dbReference type="PANTHER" id="PTHR45811:SF33">
    <property type="entry name" value="HEAVY METAL-ASSOCIATED ISOPRENYLATED PLANT PROTEIN 2-RELATED"/>
    <property type="match status" value="1"/>
</dbReference>
<dbReference type="PANTHER" id="PTHR45811">
    <property type="entry name" value="COPPER TRANSPORT PROTEIN FAMILY-RELATED"/>
    <property type="match status" value="1"/>
</dbReference>
<dbReference type="Pfam" id="PF00403">
    <property type="entry name" value="HMA"/>
    <property type="match status" value="1"/>
</dbReference>
<keyword evidence="3" id="KW-0479">Metal-binding</keyword>
<protein>
    <submittedName>
        <fullName evidence="8">Heavy metal-associated domain, HMA, heavy metal-associated domain superfamily</fullName>
    </submittedName>
    <submittedName>
        <fullName evidence="9">Putative heavy metal-associated domain, HMA</fullName>
    </submittedName>
</protein>
<dbReference type="CDD" id="cd00371">
    <property type="entry name" value="HMA"/>
    <property type="match status" value="1"/>
</dbReference>
<dbReference type="GO" id="GO:0046872">
    <property type="term" value="F:metal ion binding"/>
    <property type="evidence" value="ECO:0007669"/>
    <property type="project" value="UniProtKB-KW"/>
</dbReference>
<evidence type="ECO:0000313" key="10">
    <source>
        <dbReference type="Proteomes" id="UP000215914"/>
    </source>
</evidence>
<dbReference type="Gramene" id="mRNA:HanXRQr2_Chr09g0374201">
    <property type="protein sequence ID" value="CDS:HanXRQr2_Chr09g0374201.1"/>
    <property type="gene ID" value="HanXRQr2_Chr09g0374201"/>
</dbReference>
<feature type="domain" description="HMA" evidence="7">
    <location>
        <begin position="2"/>
        <end position="65"/>
    </location>
</feature>
<dbReference type="GO" id="GO:0009626">
    <property type="term" value="P:plant-type hypersensitive response"/>
    <property type="evidence" value="ECO:0007669"/>
    <property type="project" value="UniProtKB-KW"/>
</dbReference>
<dbReference type="AlphaFoldDB" id="A0A251TUE5"/>
<proteinExistence type="inferred from homology"/>
<name>A0A251TUE5_HELAN</name>
<dbReference type="Gene3D" id="3.30.70.100">
    <property type="match status" value="1"/>
</dbReference>
<comment type="similarity">
    <text evidence="6">Belongs to the HIPP family.</text>
</comment>
<reference evidence="8" key="3">
    <citation type="submission" date="2020-06" db="EMBL/GenBank/DDBJ databases">
        <title>Helianthus annuus Genome sequencing and assembly Release 2.</title>
        <authorList>
            <person name="Gouzy J."/>
            <person name="Langlade N."/>
            <person name="Munos S."/>
        </authorList>
    </citation>
    <scope>NUCLEOTIDE SEQUENCE</scope>
    <source>
        <tissue evidence="8">Leaves</tissue>
    </source>
</reference>
<organism evidence="9 10">
    <name type="scientific">Helianthus annuus</name>
    <name type="common">Common sunflower</name>
    <dbReference type="NCBI Taxonomy" id="4232"/>
    <lineage>
        <taxon>Eukaryota</taxon>
        <taxon>Viridiplantae</taxon>
        <taxon>Streptophyta</taxon>
        <taxon>Embryophyta</taxon>
        <taxon>Tracheophyta</taxon>
        <taxon>Spermatophyta</taxon>
        <taxon>Magnoliopsida</taxon>
        <taxon>eudicotyledons</taxon>
        <taxon>Gunneridae</taxon>
        <taxon>Pentapetalae</taxon>
        <taxon>asterids</taxon>
        <taxon>campanulids</taxon>
        <taxon>Asterales</taxon>
        <taxon>Asteraceae</taxon>
        <taxon>Asteroideae</taxon>
        <taxon>Heliantheae alliance</taxon>
        <taxon>Heliantheae</taxon>
        <taxon>Helianthus</taxon>
    </lineage>
</organism>
<dbReference type="InterPro" id="IPR036163">
    <property type="entry name" value="HMA_dom_sf"/>
</dbReference>
<reference evidence="9" key="2">
    <citation type="submission" date="2017-02" db="EMBL/GenBank/DDBJ databases">
        <title>Sunflower complete genome.</title>
        <authorList>
            <person name="Langlade N."/>
            <person name="Munos S."/>
        </authorList>
    </citation>
    <scope>NUCLEOTIDE SEQUENCE [LARGE SCALE GENOMIC DNA]</scope>
    <source>
        <tissue evidence="9">Leaves</tissue>
    </source>
</reference>